<proteinExistence type="predicted"/>
<evidence type="ECO:0000313" key="2">
    <source>
        <dbReference type="Proteomes" id="UP000438476"/>
    </source>
</evidence>
<protein>
    <submittedName>
        <fullName evidence="1">Uncharacterized protein</fullName>
    </submittedName>
</protein>
<evidence type="ECO:0000313" key="1">
    <source>
        <dbReference type="EMBL" id="MXO64554.1"/>
    </source>
</evidence>
<organism evidence="1 2">
    <name type="scientific">Altericroceibacterium endophyticum</name>
    <dbReference type="NCBI Taxonomy" id="1808508"/>
    <lineage>
        <taxon>Bacteria</taxon>
        <taxon>Pseudomonadati</taxon>
        <taxon>Pseudomonadota</taxon>
        <taxon>Alphaproteobacteria</taxon>
        <taxon>Sphingomonadales</taxon>
        <taxon>Erythrobacteraceae</taxon>
        <taxon>Altericroceibacterium</taxon>
    </lineage>
</organism>
<reference evidence="1 2" key="1">
    <citation type="submission" date="2019-12" db="EMBL/GenBank/DDBJ databases">
        <title>Genomic-based taxomic classification of the family Erythrobacteraceae.</title>
        <authorList>
            <person name="Xu L."/>
        </authorList>
    </citation>
    <scope>NUCLEOTIDE SEQUENCE [LARGE SCALE GENOMIC DNA]</scope>
    <source>
        <strain evidence="1 2">LMG 29518</strain>
    </source>
</reference>
<name>A0A6I4T0D0_9SPHN</name>
<dbReference type="Proteomes" id="UP000438476">
    <property type="component" value="Unassembled WGS sequence"/>
</dbReference>
<sequence>MKYIRPLAKAAIDLVQIPAPDLSAAMFKVDLIERDDLEVYANFDGNLFQIVVDDMKRIAGTAYN</sequence>
<comment type="caution">
    <text evidence="1">The sequence shown here is derived from an EMBL/GenBank/DDBJ whole genome shotgun (WGS) entry which is preliminary data.</text>
</comment>
<accession>A0A6I4T0D0</accession>
<dbReference type="AlphaFoldDB" id="A0A6I4T0D0"/>
<dbReference type="RefSeq" id="WP_160734975.1">
    <property type="nucleotide sequence ID" value="NZ_WTYT01000001.1"/>
</dbReference>
<dbReference type="OrthoDB" id="7433065at2"/>
<keyword evidence="2" id="KW-1185">Reference proteome</keyword>
<dbReference type="EMBL" id="WTYT01000001">
    <property type="protein sequence ID" value="MXO64554.1"/>
    <property type="molecule type" value="Genomic_DNA"/>
</dbReference>
<gene>
    <name evidence="1" type="ORF">GRI91_02130</name>
</gene>